<comment type="caution">
    <text evidence="2">The sequence shown here is derived from an EMBL/GenBank/DDBJ whole genome shotgun (WGS) entry which is preliminary data.</text>
</comment>
<feature type="signal peptide" evidence="1">
    <location>
        <begin position="1"/>
        <end position="22"/>
    </location>
</feature>
<protein>
    <submittedName>
        <fullName evidence="2">Uncharacterized protein</fullName>
    </submittedName>
</protein>
<dbReference type="Proteomes" id="UP000324748">
    <property type="component" value="Unassembled WGS sequence"/>
</dbReference>
<gene>
    <name evidence="2" type="ORF">PGT21_004402</name>
</gene>
<accession>A0A5B0NKA3</accession>
<evidence type="ECO:0000313" key="2">
    <source>
        <dbReference type="EMBL" id="KAA1089022.1"/>
    </source>
</evidence>
<keyword evidence="3" id="KW-1185">Reference proteome</keyword>
<dbReference type="AlphaFoldDB" id="A0A5B0NKA3"/>
<reference evidence="2 3" key="1">
    <citation type="submission" date="2019-05" db="EMBL/GenBank/DDBJ databases">
        <title>Emergence of the Ug99 lineage of the wheat stem rust pathogen through somatic hybridization.</title>
        <authorList>
            <person name="Li F."/>
            <person name="Upadhyaya N.M."/>
            <person name="Sperschneider J."/>
            <person name="Matny O."/>
            <person name="Nguyen-Phuc H."/>
            <person name="Mago R."/>
            <person name="Raley C."/>
            <person name="Miller M.E."/>
            <person name="Silverstein K.A.T."/>
            <person name="Henningsen E."/>
            <person name="Hirsch C.D."/>
            <person name="Visser B."/>
            <person name="Pretorius Z.A."/>
            <person name="Steffenson B.J."/>
            <person name="Schwessinger B."/>
            <person name="Dodds P.N."/>
            <person name="Figueroa M."/>
        </authorList>
    </citation>
    <scope>NUCLEOTIDE SEQUENCE [LARGE SCALE GENOMIC DNA]</scope>
    <source>
        <strain evidence="2">21-0</strain>
    </source>
</reference>
<dbReference type="EMBL" id="VSWC01000093">
    <property type="protein sequence ID" value="KAA1089022.1"/>
    <property type="molecule type" value="Genomic_DNA"/>
</dbReference>
<evidence type="ECO:0000256" key="1">
    <source>
        <dbReference type="SAM" id="SignalP"/>
    </source>
</evidence>
<feature type="chain" id="PRO_5023028933" evidence="1">
    <location>
        <begin position="23"/>
        <end position="105"/>
    </location>
</feature>
<keyword evidence="1" id="KW-0732">Signal</keyword>
<organism evidence="2 3">
    <name type="scientific">Puccinia graminis f. sp. tritici</name>
    <dbReference type="NCBI Taxonomy" id="56615"/>
    <lineage>
        <taxon>Eukaryota</taxon>
        <taxon>Fungi</taxon>
        <taxon>Dikarya</taxon>
        <taxon>Basidiomycota</taxon>
        <taxon>Pucciniomycotina</taxon>
        <taxon>Pucciniomycetes</taxon>
        <taxon>Pucciniales</taxon>
        <taxon>Pucciniaceae</taxon>
        <taxon>Puccinia</taxon>
    </lineage>
</organism>
<sequence>MYEWKSPHSLQLFNLILLVFNAFHCIKKAVLDISFDIKCFFFKSSVFCSQSGHVSSIPKNILYLIHLLTLDNAMSKQDSHVLLQTACLLAQVLKWRMPNFFQVHS</sequence>
<name>A0A5B0NKA3_PUCGR</name>
<evidence type="ECO:0000313" key="3">
    <source>
        <dbReference type="Proteomes" id="UP000324748"/>
    </source>
</evidence>
<proteinExistence type="predicted"/>